<dbReference type="Proteomes" id="UP001152799">
    <property type="component" value="Chromosome 5"/>
</dbReference>
<proteinExistence type="predicted"/>
<evidence type="ECO:0000313" key="3">
    <source>
        <dbReference type="Proteomes" id="UP001152799"/>
    </source>
</evidence>
<evidence type="ECO:0000313" key="2">
    <source>
        <dbReference type="EMBL" id="CAG9769608.1"/>
    </source>
</evidence>
<feature type="signal peptide" evidence="1">
    <location>
        <begin position="1"/>
        <end position="21"/>
    </location>
</feature>
<dbReference type="AlphaFoldDB" id="A0A9N9MVP4"/>
<dbReference type="OrthoDB" id="188042at2759"/>
<evidence type="ECO:0000256" key="1">
    <source>
        <dbReference type="SAM" id="SignalP"/>
    </source>
</evidence>
<name>A0A9N9MVP4_9CUCU</name>
<protein>
    <recommendedName>
        <fullName evidence="4">Vacuolar protein sorting-associated protein 62</fullName>
    </recommendedName>
</protein>
<accession>A0A9N9MVP4</accession>
<dbReference type="InterPro" id="IPR009291">
    <property type="entry name" value="Vps62"/>
</dbReference>
<evidence type="ECO:0008006" key="4">
    <source>
        <dbReference type="Google" id="ProtNLM"/>
    </source>
</evidence>
<dbReference type="EMBL" id="OU892281">
    <property type="protein sequence ID" value="CAG9769608.1"/>
    <property type="molecule type" value="Genomic_DNA"/>
</dbReference>
<organism evidence="2 3">
    <name type="scientific">Ceutorhynchus assimilis</name>
    <name type="common">cabbage seed weevil</name>
    <dbReference type="NCBI Taxonomy" id="467358"/>
    <lineage>
        <taxon>Eukaryota</taxon>
        <taxon>Metazoa</taxon>
        <taxon>Ecdysozoa</taxon>
        <taxon>Arthropoda</taxon>
        <taxon>Hexapoda</taxon>
        <taxon>Insecta</taxon>
        <taxon>Pterygota</taxon>
        <taxon>Neoptera</taxon>
        <taxon>Endopterygota</taxon>
        <taxon>Coleoptera</taxon>
        <taxon>Polyphaga</taxon>
        <taxon>Cucujiformia</taxon>
        <taxon>Curculionidae</taxon>
        <taxon>Ceutorhynchinae</taxon>
        <taxon>Ceutorhynchus</taxon>
    </lineage>
</organism>
<gene>
    <name evidence="2" type="ORF">CEUTPL_LOCUS10114</name>
</gene>
<dbReference type="PANTHER" id="PTHR48174">
    <property type="entry name" value="DUF946 FAMILY PROTEIN"/>
    <property type="match status" value="1"/>
</dbReference>
<dbReference type="PANTHER" id="PTHR48174:SF5">
    <property type="entry name" value="VACUOLAR PROTEIN SORTING-ASSOCIATED PROTEIN 62"/>
    <property type="match status" value="1"/>
</dbReference>
<dbReference type="Pfam" id="PF06101">
    <property type="entry name" value="Vps62"/>
    <property type="match status" value="1"/>
</dbReference>
<reference evidence="2" key="1">
    <citation type="submission" date="2022-01" db="EMBL/GenBank/DDBJ databases">
        <authorList>
            <person name="King R."/>
        </authorList>
    </citation>
    <scope>NUCLEOTIDE SEQUENCE</scope>
</reference>
<keyword evidence="1" id="KW-0732">Signal</keyword>
<keyword evidence="3" id="KW-1185">Reference proteome</keyword>
<feature type="chain" id="PRO_5040475030" description="Vacuolar protein sorting-associated protein 62" evidence="1">
    <location>
        <begin position="22"/>
        <end position="353"/>
    </location>
</feature>
<sequence>MVSGRVSVIFLCCFLIGDVCGDWSDIEKVEALIRQWAPLVWLSPEEKYMPLNIEEFLENTNIADEQGSILTQSKHSVRFFQYNLKNFFLVPNRPLERLKSNRTSFIYGKNPKIYPKVPIYAVMTYCNSPSYRDTGNNIFGRTDWLPSFHVTYWMFYPFNEGKDACFLGKVPAPLIFSKCLGHYRKLGNHIGDWEHMSLSFSGNSYPDQLFLSVHDAGAYYTYDKPTNIFKFDSKMPRKGVAQVPKFPEFIRLQGGHPVLFAAEGSHGLWSTPGDHEFIRVPKITDKTGYGTPWKTWASIKFYHIGRTEIPPWMSFKGKWGNPKTKCILFKKFGLCEYTEGPRGLLRENQDFYC</sequence>